<evidence type="ECO:0000313" key="4">
    <source>
        <dbReference type="Proteomes" id="UP000015103"/>
    </source>
</evidence>
<evidence type="ECO:0000256" key="1">
    <source>
        <dbReference type="ARBA" id="ARBA00006484"/>
    </source>
</evidence>
<dbReference type="InterPro" id="IPR036291">
    <property type="entry name" value="NAD(P)-bd_dom_sf"/>
</dbReference>
<dbReference type="EnsemblMetazoa" id="RPRC008259-RA">
    <property type="protein sequence ID" value="RPRC008259-PA"/>
    <property type="gene ID" value="RPRC008259"/>
</dbReference>
<evidence type="ECO:0000256" key="2">
    <source>
        <dbReference type="ARBA" id="ARBA00023002"/>
    </source>
</evidence>
<keyword evidence="4" id="KW-1185">Reference proteome</keyword>
<dbReference type="EMBL" id="ACPB03017110">
    <property type="status" value="NOT_ANNOTATED_CDS"/>
    <property type="molecule type" value="Genomic_DNA"/>
</dbReference>
<name>T1HW39_RHOPR</name>
<dbReference type="Pfam" id="PF00106">
    <property type="entry name" value="adh_short"/>
    <property type="match status" value="1"/>
</dbReference>
<dbReference type="Gene3D" id="3.40.50.720">
    <property type="entry name" value="NAD(P)-binding Rossmann-like Domain"/>
    <property type="match status" value="1"/>
</dbReference>
<dbReference type="GO" id="GO:0005811">
    <property type="term" value="C:lipid droplet"/>
    <property type="evidence" value="ECO:0007669"/>
    <property type="project" value="TreeGrafter"/>
</dbReference>
<reference evidence="3" key="1">
    <citation type="submission" date="2015-05" db="UniProtKB">
        <authorList>
            <consortium name="EnsemblMetazoa"/>
        </authorList>
    </citation>
    <scope>IDENTIFICATION</scope>
</reference>
<protein>
    <submittedName>
        <fullName evidence="3">Uncharacterized protein</fullName>
    </submittedName>
</protein>
<dbReference type="EMBL" id="ACPB03017109">
    <property type="status" value="NOT_ANNOTATED_CDS"/>
    <property type="molecule type" value="Genomic_DNA"/>
</dbReference>
<dbReference type="PRINTS" id="PR00081">
    <property type="entry name" value="GDHRDH"/>
</dbReference>
<sequence>MIKKYTITRITITGAARGLGREICIRLAKEGCTITCIDIILAGAKETAKLCNEIKSNCAEAHLCDITDRRKVAELVKLVKPVDVLINNAGIVSSADIMEVSDENIERMMNVNVMAQFWTSYAQHFSLIDESIVGKGALRSGYWRRLVAGSSLVEMRGSLVTMLDQDEVT</sequence>
<dbReference type="PANTHER" id="PTHR24322:SF736">
    <property type="entry name" value="RETINOL DEHYDROGENASE 10"/>
    <property type="match status" value="1"/>
</dbReference>
<dbReference type="InParanoid" id="T1HW39"/>
<dbReference type="Proteomes" id="UP000015103">
    <property type="component" value="Unassembled WGS sequence"/>
</dbReference>
<organism evidence="3 4">
    <name type="scientific">Rhodnius prolixus</name>
    <name type="common">Triatomid bug</name>
    <dbReference type="NCBI Taxonomy" id="13249"/>
    <lineage>
        <taxon>Eukaryota</taxon>
        <taxon>Metazoa</taxon>
        <taxon>Ecdysozoa</taxon>
        <taxon>Arthropoda</taxon>
        <taxon>Hexapoda</taxon>
        <taxon>Insecta</taxon>
        <taxon>Pterygota</taxon>
        <taxon>Neoptera</taxon>
        <taxon>Paraneoptera</taxon>
        <taxon>Hemiptera</taxon>
        <taxon>Heteroptera</taxon>
        <taxon>Panheteroptera</taxon>
        <taxon>Cimicomorpha</taxon>
        <taxon>Reduviidae</taxon>
        <taxon>Triatominae</taxon>
        <taxon>Rhodnius</taxon>
    </lineage>
</organism>
<evidence type="ECO:0000313" key="3">
    <source>
        <dbReference type="EnsemblMetazoa" id="RPRC008259-PA"/>
    </source>
</evidence>
<dbReference type="OMA" id="CTITCID"/>
<dbReference type="SUPFAM" id="SSF51735">
    <property type="entry name" value="NAD(P)-binding Rossmann-fold domains"/>
    <property type="match status" value="1"/>
</dbReference>
<dbReference type="InterPro" id="IPR002347">
    <property type="entry name" value="SDR_fam"/>
</dbReference>
<accession>T1HW39</accession>
<dbReference type="PANTHER" id="PTHR24322">
    <property type="entry name" value="PKSB"/>
    <property type="match status" value="1"/>
</dbReference>
<dbReference type="GO" id="GO:0016616">
    <property type="term" value="F:oxidoreductase activity, acting on the CH-OH group of donors, NAD or NADP as acceptor"/>
    <property type="evidence" value="ECO:0007669"/>
    <property type="project" value="TreeGrafter"/>
</dbReference>
<dbReference type="STRING" id="13249.T1HW39"/>
<dbReference type="AlphaFoldDB" id="T1HW39"/>
<keyword evidence="2" id="KW-0560">Oxidoreductase</keyword>
<proteinExistence type="inferred from homology"/>
<dbReference type="eggNOG" id="KOG1201">
    <property type="taxonomic scope" value="Eukaryota"/>
</dbReference>
<dbReference type="VEuPathDB" id="VectorBase:RPRC008259"/>
<dbReference type="HOGENOM" id="CLU_1580462_0_0_1"/>
<comment type="similarity">
    <text evidence="1">Belongs to the short-chain dehydrogenases/reductases (SDR) family.</text>
</comment>